<evidence type="ECO:0000313" key="3">
    <source>
        <dbReference type="Proteomes" id="UP000001285"/>
    </source>
</evidence>
<keyword evidence="1" id="KW-0812">Transmembrane</keyword>
<keyword evidence="1" id="KW-0472">Membrane</keyword>
<gene>
    <name evidence="2" type="ordered locus">LSA_00740</name>
</gene>
<accession>G2KTW9</accession>
<dbReference type="HOGENOM" id="CLU_3169635_0_0_9"/>
<protein>
    <submittedName>
        <fullName evidence="2">Uncharacterized protein</fullName>
    </submittedName>
</protein>
<dbReference type="EMBL" id="CP002461">
    <property type="protein sequence ID" value="AEN98562.1"/>
    <property type="molecule type" value="Genomic_DNA"/>
</dbReference>
<dbReference type="Proteomes" id="UP000001285">
    <property type="component" value="Chromosome"/>
</dbReference>
<sequence length="47" mass="5390">MNKGFSWILVVFWLVTLAMLAMDKGMMAMYMMVIGMLVDSLYSALHK</sequence>
<dbReference type="AlphaFoldDB" id="G2KTW9"/>
<evidence type="ECO:0000313" key="2">
    <source>
        <dbReference type="EMBL" id="AEN98562.1"/>
    </source>
</evidence>
<evidence type="ECO:0000256" key="1">
    <source>
        <dbReference type="SAM" id="Phobius"/>
    </source>
</evidence>
<keyword evidence="3" id="KW-1185">Reference proteome</keyword>
<organism evidence="2 3">
    <name type="scientific">Fructilactobacillus sanfranciscensis (strain TMW 1.1304)</name>
    <name type="common">Lactobacillus sanfranciscensis</name>
    <dbReference type="NCBI Taxonomy" id="714313"/>
    <lineage>
        <taxon>Bacteria</taxon>
        <taxon>Bacillati</taxon>
        <taxon>Bacillota</taxon>
        <taxon>Bacilli</taxon>
        <taxon>Lactobacillales</taxon>
        <taxon>Lactobacillaceae</taxon>
        <taxon>Fructilactobacillus</taxon>
    </lineage>
</organism>
<keyword evidence="1" id="KW-1133">Transmembrane helix</keyword>
<name>G2KTW9_FRUST</name>
<feature type="transmembrane region" description="Helical" evidence="1">
    <location>
        <begin position="5"/>
        <end position="22"/>
    </location>
</feature>
<feature type="transmembrane region" description="Helical" evidence="1">
    <location>
        <begin position="28"/>
        <end position="45"/>
    </location>
</feature>
<dbReference type="KEGG" id="lsn:LSA_00740"/>
<reference evidence="2 3" key="1">
    <citation type="journal article" date="2011" name="Microb. Cell Fact.">
        <title>Genomic analysis reveals Lactobacillus sanfranciscensis as stable element in traditional sourdoughs.</title>
        <authorList>
            <person name="Vogel R.F."/>
            <person name="Pavlovic M."/>
            <person name="Ehrmann M.A."/>
            <person name="Wiezer A."/>
            <person name="Liesegang H."/>
            <person name="Offschanka S."/>
            <person name="Voget S."/>
            <person name="Angelov A."/>
            <person name="Bocker G."/>
            <person name="Liebl W."/>
        </authorList>
    </citation>
    <scope>NUCLEOTIDE SEQUENCE [LARGE SCALE GENOMIC DNA]</scope>
    <source>
        <strain evidence="2 3">TMW 1.1304</strain>
    </source>
</reference>
<proteinExistence type="predicted"/>